<dbReference type="AlphaFoldDB" id="A0A0F9TYI9"/>
<sequence>MRKVNNHIKAQDLDDENQRYFQTNLLDFLKLEKKKKTQEIKINQISTIRLQKIVQNQQFKVDIANSFEELNDNNWIAIENNKYFVSSDKHMVVSDFSNYKSLIKLPNSVKLLFEVSTLYNFNEIILKKGENNRIRIKKFNYHLSNLNETYRFLSFPFKICQNEEGLLICTNMKYIILIAPKLI</sequence>
<reference evidence="1" key="1">
    <citation type="journal article" date="2015" name="Nature">
        <title>Complex archaea that bridge the gap between prokaryotes and eukaryotes.</title>
        <authorList>
            <person name="Spang A."/>
            <person name="Saw J.H."/>
            <person name="Jorgensen S.L."/>
            <person name="Zaremba-Niedzwiedzka K."/>
            <person name="Martijn J."/>
            <person name="Lind A.E."/>
            <person name="van Eijk R."/>
            <person name="Schleper C."/>
            <person name="Guy L."/>
            <person name="Ettema T.J."/>
        </authorList>
    </citation>
    <scope>NUCLEOTIDE SEQUENCE</scope>
</reference>
<organism evidence="1">
    <name type="scientific">marine sediment metagenome</name>
    <dbReference type="NCBI Taxonomy" id="412755"/>
    <lineage>
        <taxon>unclassified sequences</taxon>
        <taxon>metagenomes</taxon>
        <taxon>ecological metagenomes</taxon>
    </lineage>
</organism>
<gene>
    <name evidence="1" type="ORF">LCGC14_0594940</name>
</gene>
<comment type="caution">
    <text evidence="1">The sequence shown here is derived from an EMBL/GenBank/DDBJ whole genome shotgun (WGS) entry which is preliminary data.</text>
</comment>
<protein>
    <submittedName>
        <fullName evidence="1">Uncharacterized protein</fullName>
    </submittedName>
</protein>
<evidence type="ECO:0000313" key="1">
    <source>
        <dbReference type="EMBL" id="KKN54201.1"/>
    </source>
</evidence>
<accession>A0A0F9TYI9</accession>
<name>A0A0F9TYI9_9ZZZZ</name>
<proteinExistence type="predicted"/>
<dbReference type="EMBL" id="LAZR01000939">
    <property type="protein sequence ID" value="KKN54201.1"/>
    <property type="molecule type" value="Genomic_DNA"/>
</dbReference>